<evidence type="ECO:0000313" key="2">
    <source>
        <dbReference type="EMBL" id="KAH8377199.1"/>
    </source>
</evidence>
<organism evidence="2 3">
    <name type="scientific">Drosophila rubida</name>
    <dbReference type="NCBI Taxonomy" id="30044"/>
    <lineage>
        <taxon>Eukaryota</taxon>
        <taxon>Metazoa</taxon>
        <taxon>Ecdysozoa</taxon>
        <taxon>Arthropoda</taxon>
        <taxon>Hexapoda</taxon>
        <taxon>Insecta</taxon>
        <taxon>Pterygota</taxon>
        <taxon>Neoptera</taxon>
        <taxon>Endopterygota</taxon>
        <taxon>Diptera</taxon>
        <taxon>Brachycera</taxon>
        <taxon>Muscomorpha</taxon>
        <taxon>Ephydroidea</taxon>
        <taxon>Drosophilidae</taxon>
        <taxon>Drosophila</taxon>
    </lineage>
</organism>
<dbReference type="Gene3D" id="3.90.1200.10">
    <property type="match status" value="1"/>
</dbReference>
<dbReference type="SUPFAM" id="SSF56112">
    <property type="entry name" value="Protein kinase-like (PK-like)"/>
    <property type="match status" value="1"/>
</dbReference>
<gene>
    <name evidence="2" type="ORF">KR093_004058</name>
</gene>
<dbReference type="Proteomes" id="UP001200034">
    <property type="component" value="Unassembled WGS sequence"/>
</dbReference>
<dbReference type="PANTHER" id="PTHR11012">
    <property type="entry name" value="PROTEIN KINASE-LIKE DOMAIN-CONTAINING"/>
    <property type="match status" value="1"/>
</dbReference>
<sequence>MLLTLAECHSIVKNMCESSASDDLRILKYDLERDISAIGYLGDYYALTLTYSYAGDENTKETKLFVKALPQQSDEAEKEAIFRKEAWLYDNLLPKMQTYSKLKWSANCYYSRPDLCVFENLKLCGYRNSPSTLLGQQQLLQVLRTLAAFHAASLIYEQQQAVDIGAAFGGHLLEITVAANIAWFTTGLAAIIAVIKSLPRYQTSDCVKFIDSQLTKILQGVYQQVAPSTKYRNVLCHRDLWAGNMFFPSNPKDALILVDFQTCRYTPPAIDLCLSLYLNLTHDQRVCSEGKCMDFYYDWLQKDLQDFGLQAAELIPKTELLQSYEEFRLFAVVYNAAAATVIKVPKEFVTNDFKFVDRSKTILQHMKDNAEFRCAMEKCCEQVMEVAMLRS</sequence>
<dbReference type="PANTHER" id="PTHR11012:SF59">
    <property type="entry name" value="CHK KINASE-LIKE DOMAIN-CONTAINING PROTEIN-RELATED"/>
    <property type="match status" value="1"/>
</dbReference>
<dbReference type="Pfam" id="PF02958">
    <property type="entry name" value="EcKL"/>
    <property type="match status" value="1"/>
</dbReference>
<dbReference type="InterPro" id="IPR011009">
    <property type="entry name" value="Kinase-like_dom_sf"/>
</dbReference>
<dbReference type="SMART" id="SM00587">
    <property type="entry name" value="CHK"/>
    <property type="match status" value="1"/>
</dbReference>
<reference evidence="2" key="1">
    <citation type="journal article" date="2021" name="Mol. Ecol. Resour.">
        <title>Phylogenomic analyses of the genus Drosophila reveals genomic signals of climate adaptation.</title>
        <authorList>
            <person name="Li F."/>
            <person name="Rane R.V."/>
            <person name="Luria V."/>
            <person name="Xiong Z."/>
            <person name="Chen J."/>
            <person name="Li Z."/>
            <person name="Catullo R.A."/>
            <person name="Griffin P.C."/>
            <person name="Schiffer M."/>
            <person name="Pearce S."/>
            <person name="Lee S.F."/>
            <person name="McElroy K."/>
            <person name="Stocker A."/>
            <person name="Shirriffs J."/>
            <person name="Cockerell F."/>
            <person name="Coppin C."/>
            <person name="Sgro C.M."/>
            <person name="Karger A."/>
            <person name="Cain J.W."/>
            <person name="Weber J.A."/>
            <person name="Santpere G."/>
            <person name="Kirschner M.W."/>
            <person name="Hoffmann A.A."/>
            <person name="Oakeshott J.G."/>
            <person name="Zhang G."/>
        </authorList>
    </citation>
    <scope>NUCLEOTIDE SEQUENCE</scope>
    <source>
        <strain evidence="2">BGI-SZ-2011g</strain>
    </source>
</reference>
<proteinExistence type="predicted"/>
<evidence type="ECO:0000313" key="3">
    <source>
        <dbReference type="Proteomes" id="UP001200034"/>
    </source>
</evidence>
<dbReference type="InterPro" id="IPR004119">
    <property type="entry name" value="EcKL"/>
</dbReference>
<name>A0AAD4K6X2_9MUSC</name>
<keyword evidence="3" id="KW-1185">Reference proteome</keyword>
<dbReference type="AlphaFoldDB" id="A0AAD4K6X2"/>
<dbReference type="InterPro" id="IPR015897">
    <property type="entry name" value="CHK_kinase-like"/>
</dbReference>
<feature type="domain" description="CHK kinase-like" evidence="1">
    <location>
        <begin position="116"/>
        <end position="306"/>
    </location>
</feature>
<dbReference type="EMBL" id="JAJJHW010001127">
    <property type="protein sequence ID" value="KAH8377199.1"/>
    <property type="molecule type" value="Genomic_DNA"/>
</dbReference>
<evidence type="ECO:0000259" key="1">
    <source>
        <dbReference type="SMART" id="SM00587"/>
    </source>
</evidence>
<comment type="caution">
    <text evidence="2">The sequence shown here is derived from an EMBL/GenBank/DDBJ whole genome shotgun (WGS) entry which is preliminary data.</text>
</comment>
<accession>A0AAD4K6X2</accession>
<protein>
    <recommendedName>
        <fullName evidence="1">CHK kinase-like domain-containing protein</fullName>
    </recommendedName>
</protein>